<dbReference type="EMBL" id="BMAT01012165">
    <property type="protein sequence ID" value="GFR87159.1"/>
    <property type="molecule type" value="Genomic_DNA"/>
</dbReference>
<name>A0AAV4GPE0_9GAST</name>
<evidence type="ECO:0000256" key="1">
    <source>
        <dbReference type="SAM" id="MobiDB-lite"/>
    </source>
</evidence>
<comment type="caution">
    <text evidence="2">The sequence shown here is derived from an EMBL/GenBank/DDBJ whole genome shotgun (WGS) entry which is preliminary data.</text>
</comment>
<proteinExistence type="predicted"/>
<protein>
    <submittedName>
        <fullName evidence="2">Uncharacterized protein</fullName>
    </submittedName>
</protein>
<feature type="region of interest" description="Disordered" evidence="1">
    <location>
        <begin position="39"/>
        <end position="94"/>
    </location>
</feature>
<gene>
    <name evidence="2" type="ORF">ElyMa_006069200</name>
</gene>
<dbReference type="AlphaFoldDB" id="A0AAV4GPE0"/>
<sequence>MKVGNRTEKNLWFISVLGRAQSWHYCADISHWPERCSLQGKKPAQTRKETTTQAQAIPQPIPKQPTTPGQVGTYQKVNETHKPPPKESPLPLPQRCLVWMTSSNK</sequence>
<reference evidence="2 3" key="1">
    <citation type="journal article" date="2021" name="Elife">
        <title>Chloroplast acquisition without the gene transfer in kleptoplastic sea slugs, Plakobranchus ocellatus.</title>
        <authorList>
            <person name="Maeda T."/>
            <person name="Takahashi S."/>
            <person name="Yoshida T."/>
            <person name="Shimamura S."/>
            <person name="Takaki Y."/>
            <person name="Nagai Y."/>
            <person name="Toyoda A."/>
            <person name="Suzuki Y."/>
            <person name="Arimoto A."/>
            <person name="Ishii H."/>
            <person name="Satoh N."/>
            <person name="Nishiyama T."/>
            <person name="Hasebe M."/>
            <person name="Maruyama T."/>
            <person name="Minagawa J."/>
            <person name="Obokata J."/>
            <person name="Shigenobu S."/>
        </authorList>
    </citation>
    <scope>NUCLEOTIDE SEQUENCE [LARGE SCALE GENOMIC DNA]</scope>
</reference>
<evidence type="ECO:0000313" key="2">
    <source>
        <dbReference type="EMBL" id="GFR87159.1"/>
    </source>
</evidence>
<evidence type="ECO:0000313" key="3">
    <source>
        <dbReference type="Proteomes" id="UP000762676"/>
    </source>
</evidence>
<keyword evidence="3" id="KW-1185">Reference proteome</keyword>
<dbReference type="Proteomes" id="UP000762676">
    <property type="component" value="Unassembled WGS sequence"/>
</dbReference>
<organism evidence="2 3">
    <name type="scientific">Elysia marginata</name>
    <dbReference type="NCBI Taxonomy" id="1093978"/>
    <lineage>
        <taxon>Eukaryota</taxon>
        <taxon>Metazoa</taxon>
        <taxon>Spiralia</taxon>
        <taxon>Lophotrochozoa</taxon>
        <taxon>Mollusca</taxon>
        <taxon>Gastropoda</taxon>
        <taxon>Heterobranchia</taxon>
        <taxon>Euthyneura</taxon>
        <taxon>Panpulmonata</taxon>
        <taxon>Sacoglossa</taxon>
        <taxon>Placobranchoidea</taxon>
        <taxon>Plakobranchidae</taxon>
        <taxon>Elysia</taxon>
    </lineage>
</organism>
<accession>A0AAV4GPE0</accession>